<organism evidence="13">
    <name type="scientific">uncultured Thermomicrobiales bacterium</name>
    <dbReference type="NCBI Taxonomy" id="1645740"/>
    <lineage>
        <taxon>Bacteria</taxon>
        <taxon>Pseudomonadati</taxon>
        <taxon>Thermomicrobiota</taxon>
        <taxon>Thermomicrobia</taxon>
        <taxon>Thermomicrobiales</taxon>
        <taxon>environmental samples</taxon>
    </lineage>
</organism>
<keyword evidence="8" id="KW-0624">Polysaccharide degradation</keyword>
<dbReference type="InterPro" id="IPR017853">
    <property type="entry name" value="GH"/>
</dbReference>
<feature type="binding site" evidence="10">
    <location>
        <position position="403"/>
    </location>
    <ligand>
        <name>substrate</name>
    </ligand>
</feature>
<dbReference type="EC" id="3.2.1.21" evidence="3 12"/>
<evidence type="ECO:0000256" key="10">
    <source>
        <dbReference type="PIRSR" id="PIRSR617736-2"/>
    </source>
</evidence>
<evidence type="ECO:0000256" key="11">
    <source>
        <dbReference type="PROSITE-ProRule" id="PRU10055"/>
    </source>
</evidence>
<evidence type="ECO:0000256" key="7">
    <source>
        <dbReference type="ARBA" id="ARBA00023295"/>
    </source>
</evidence>
<evidence type="ECO:0000256" key="2">
    <source>
        <dbReference type="ARBA" id="ARBA00010838"/>
    </source>
</evidence>
<dbReference type="InterPro" id="IPR001360">
    <property type="entry name" value="Glyco_hydro_1"/>
</dbReference>
<evidence type="ECO:0000256" key="6">
    <source>
        <dbReference type="ARBA" id="ARBA00023277"/>
    </source>
</evidence>
<proteinExistence type="inferred from homology"/>
<feature type="active site" description="Proton donor" evidence="9">
    <location>
        <position position="168"/>
    </location>
</feature>
<evidence type="ECO:0000256" key="9">
    <source>
        <dbReference type="PIRSR" id="PIRSR617736-1"/>
    </source>
</evidence>
<sequence length="453" mass="50170">MTDAGAPFPDGFVWGAATAAYQIEGAAQEDGRGISIWDTFSRTPGKVINGDTGDVACDHYHRYPDDVALMRELNLGAYRFSIAWPRIQPTGRTAGSERGLAFYDRLVDTLLEAGIEPWATLYHWDLPQPLEDDGGWPARDTGDAFATYADLVSRRLGDRVKHWITLNEPWCSAFLGYHLGIHAPGKTDLREALQASHGLLRAHGLAVPAIRANCPDGQVGITLNLTPAYPVDPEREGDRAAAHRFDGYFNRWFLDPIAGRDYPADMVEHYGEDAPTVLPGDRDAIAAPLDFLGVNYYAPAFLAEGGGDGPLGFRQQDPPGERTAMDWLVWPDGLHDLLRRLGRDYGGTFGPFYVTENGAAYDDPAPEGDRVPDPDRIRYLAGHLDACQRAIAGGVDLRGYFAWSLLDNYEWAFGYTKRFGIVHTDYETQRRTPKDSARWYARVAAANRVLPPE</sequence>
<evidence type="ECO:0000256" key="3">
    <source>
        <dbReference type="ARBA" id="ARBA00012744"/>
    </source>
</evidence>
<evidence type="ECO:0000313" key="13">
    <source>
        <dbReference type="EMBL" id="CAA9565616.1"/>
    </source>
</evidence>
<evidence type="ECO:0000256" key="12">
    <source>
        <dbReference type="RuleBase" id="RU361175"/>
    </source>
</evidence>
<evidence type="ECO:0000256" key="4">
    <source>
        <dbReference type="ARBA" id="ARBA00022801"/>
    </source>
</evidence>
<feature type="binding site" evidence="10">
    <location>
        <position position="297"/>
    </location>
    <ligand>
        <name>substrate</name>
    </ligand>
</feature>
<keyword evidence="6" id="KW-0119">Carbohydrate metabolism</keyword>
<keyword evidence="7 12" id="KW-0326">Glycosidase</keyword>
<dbReference type="PROSITE" id="PS00572">
    <property type="entry name" value="GLYCOSYL_HYDROL_F1_1"/>
    <property type="match status" value="1"/>
</dbReference>
<feature type="active site" description="Nucleophile" evidence="9 11">
    <location>
        <position position="356"/>
    </location>
</feature>
<feature type="binding site" evidence="10">
    <location>
        <begin position="410"/>
        <end position="411"/>
    </location>
    <ligand>
        <name>substrate</name>
    </ligand>
</feature>
<dbReference type="NCBIfam" id="TIGR03356">
    <property type="entry name" value="BGL"/>
    <property type="match status" value="1"/>
</dbReference>
<dbReference type="AlphaFoldDB" id="A0A6J4V3H5"/>
<keyword evidence="5" id="KW-0136">Cellulose degradation</keyword>
<gene>
    <name evidence="13" type="ORF">AVDCRST_MAG49-3029</name>
</gene>
<dbReference type="EMBL" id="CADCWG010000202">
    <property type="protein sequence ID" value="CAA9565616.1"/>
    <property type="molecule type" value="Genomic_DNA"/>
</dbReference>
<reference evidence="13" key="1">
    <citation type="submission" date="2020-02" db="EMBL/GenBank/DDBJ databases">
        <authorList>
            <person name="Meier V. D."/>
        </authorList>
    </citation>
    <scope>NUCLEOTIDE SEQUENCE</scope>
    <source>
        <strain evidence="13">AVDCRST_MAG49</strain>
    </source>
</reference>
<dbReference type="FunFam" id="3.20.20.80:FF:000004">
    <property type="entry name" value="Beta-glucosidase 6-phospho-beta-glucosidase"/>
    <property type="match status" value="1"/>
</dbReference>
<feature type="binding site" evidence="10">
    <location>
        <position position="167"/>
    </location>
    <ligand>
        <name>substrate</name>
    </ligand>
</feature>
<evidence type="ECO:0000256" key="1">
    <source>
        <dbReference type="ARBA" id="ARBA00000448"/>
    </source>
</evidence>
<name>A0A6J4V3H5_9BACT</name>
<comment type="catalytic activity">
    <reaction evidence="1 12">
        <text>Hydrolysis of terminal, non-reducing beta-D-glucosyl residues with release of beta-D-glucose.</text>
        <dbReference type="EC" id="3.2.1.21"/>
    </reaction>
</comment>
<dbReference type="GO" id="GO:0008422">
    <property type="term" value="F:beta-glucosidase activity"/>
    <property type="evidence" value="ECO:0007669"/>
    <property type="project" value="UniProtKB-EC"/>
</dbReference>
<dbReference type="GO" id="GO:0030245">
    <property type="term" value="P:cellulose catabolic process"/>
    <property type="evidence" value="ECO:0007669"/>
    <property type="project" value="UniProtKB-KW"/>
</dbReference>
<feature type="binding site" evidence="10">
    <location>
        <position position="123"/>
    </location>
    <ligand>
        <name>substrate</name>
    </ligand>
</feature>
<dbReference type="PROSITE" id="PS00653">
    <property type="entry name" value="GLYCOSYL_HYDROL_F1_2"/>
    <property type="match status" value="1"/>
</dbReference>
<dbReference type="PANTHER" id="PTHR10353">
    <property type="entry name" value="GLYCOSYL HYDROLASE"/>
    <property type="match status" value="1"/>
</dbReference>
<dbReference type="SUPFAM" id="SSF51445">
    <property type="entry name" value="(Trans)glycosidases"/>
    <property type="match status" value="1"/>
</dbReference>
<keyword evidence="4 12" id="KW-0378">Hydrolase</keyword>
<dbReference type="InterPro" id="IPR033132">
    <property type="entry name" value="GH_1_N_CS"/>
</dbReference>
<evidence type="ECO:0000256" key="5">
    <source>
        <dbReference type="ARBA" id="ARBA00023001"/>
    </source>
</evidence>
<dbReference type="PRINTS" id="PR00131">
    <property type="entry name" value="GLHYDRLASE1"/>
</dbReference>
<comment type="similarity">
    <text evidence="2 12">Belongs to the glycosyl hydrolase 1 family.</text>
</comment>
<accession>A0A6J4V3H5</accession>
<protein>
    <recommendedName>
        <fullName evidence="3 12">Beta-glucosidase</fullName>
        <ecNumber evidence="3 12">3.2.1.21</ecNumber>
    </recommendedName>
</protein>
<dbReference type="Gene3D" id="3.20.20.80">
    <property type="entry name" value="Glycosidases"/>
    <property type="match status" value="1"/>
</dbReference>
<evidence type="ECO:0000256" key="8">
    <source>
        <dbReference type="ARBA" id="ARBA00023326"/>
    </source>
</evidence>
<dbReference type="InterPro" id="IPR017736">
    <property type="entry name" value="Glyco_hydro_1_beta-glucosidase"/>
</dbReference>
<dbReference type="Pfam" id="PF00232">
    <property type="entry name" value="Glyco_hydro_1"/>
    <property type="match status" value="1"/>
</dbReference>
<dbReference type="PANTHER" id="PTHR10353:SF36">
    <property type="entry name" value="LP05116P"/>
    <property type="match status" value="1"/>
</dbReference>
<dbReference type="InterPro" id="IPR018120">
    <property type="entry name" value="Glyco_hydro_1_AS"/>
</dbReference>
<dbReference type="GO" id="GO:0005829">
    <property type="term" value="C:cytosol"/>
    <property type="evidence" value="ECO:0007669"/>
    <property type="project" value="TreeGrafter"/>
</dbReference>
<feature type="binding site" evidence="10">
    <location>
        <position position="22"/>
    </location>
    <ligand>
        <name>substrate</name>
    </ligand>
</feature>